<evidence type="ECO:0008006" key="4">
    <source>
        <dbReference type="Google" id="ProtNLM"/>
    </source>
</evidence>
<evidence type="ECO:0000313" key="3">
    <source>
        <dbReference type="Proteomes" id="UP000019112"/>
    </source>
</evidence>
<dbReference type="RefSeq" id="WP_021827870.1">
    <property type="nucleotide sequence ID" value="NZ_AWTR02000080.1"/>
</dbReference>
<proteinExistence type="predicted"/>
<feature type="signal peptide" evidence="1">
    <location>
        <begin position="1"/>
        <end position="18"/>
    </location>
</feature>
<accession>W6TSV3</accession>
<dbReference type="EMBL" id="AWTR02000080">
    <property type="protein sequence ID" value="ETZ06852.1"/>
    <property type="molecule type" value="Genomic_DNA"/>
</dbReference>
<gene>
    <name evidence="2" type="ORF">P618_200964</name>
</gene>
<organism evidence="2 3">
    <name type="scientific">Holospora obtusa F1</name>
    <dbReference type="NCBI Taxonomy" id="1399147"/>
    <lineage>
        <taxon>Bacteria</taxon>
        <taxon>Pseudomonadati</taxon>
        <taxon>Pseudomonadota</taxon>
        <taxon>Alphaproteobacteria</taxon>
        <taxon>Holosporales</taxon>
        <taxon>Holosporaceae</taxon>
        <taxon>Holospora</taxon>
    </lineage>
</organism>
<comment type="caution">
    <text evidence="2">The sequence shown here is derived from an EMBL/GenBank/DDBJ whole genome shotgun (WGS) entry which is preliminary data.</text>
</comment>
<dbReference type="Proteomes" id="UP000019112">
    <property type="component" value="Unassembled WGS sequence"/>
</dbReference>
<keyword evidence="1" id="KW-0732">Signal</keyword>
<reference evidence="2 3" key="1">
    <citation type="journal article" date="2014" name="FEMS Microbiol. Lett.">
        <title>Draft genome sequences of three Holospora species (Holospora obtusa, Holospora undulata, and Holospora elegans), endonuclear symbiotic bacteria of the ciliate Paramecium caudatum.</title>
        <authorList>
            <person name="Dohra H."/>
            <person name="Tanaka K."/>
            <person name="Suzuki T."/>
            <person name="Fujishima M."/>
            <person name="Suzuki H."/>
        </authorList>
    </citation>
    <scope>NUCLEOTIDE SEQUENCE [LARGE SCALE GENOMIC DNA]</scope>
    <source>
        <strain evidence="2 3">F1</strain>
    </source>
</reference>
<evidence type="ECO:0000313" key="2">
    <source>
        <dbReference type="EMBL" id="ETZ06852.1"/>
    </source>
</evidence>
<protein>
    <recommendedName>
        <fullName evidence="4">4Fe-4S ferredoxin-type domain-containing protein</fullName>
    </recommendedName>
</protein>
<evidence type="ECO:0000256" key="1">
    <source>
        <dbReference type="SAM" id="SignalP"/>
    </source>
</evidence>
<sequence length="59" mass="6244">MYKYLFSLMLIVSGIVHAGDNKCCGSQTITSVDPCGVCSKKIVSVCVPECMTCSSCCEA</sequence>
<feature type="chain" id="PRO_5004881522" description="4Fe-4S ferredoxin-type domain-containing protein" evidence="1">
    <location>
        <begin position="19"/>
        <end position="59"/>
    </location>
</feature>
<name>W6TSV3_HOLOB</name>
<dbReference type="AlphaFoldDB" id="W6TSV3"/>
<keyword evidence="3" id="KW-1185">Reference proteome</keyword>